<dbReference type="SUPFAM" id="SSF53474">
    <property type="entry name" value="alpha/beta-Hydrolases"/>
    <property type="match status" value="1"/>
</dbReference>
<keyword evidence="1 3" id="KW-0378">Hydrolase</keyword>
<dbReference type="PRINTS" id="PR00111">
    <property type="entry name" value="ABHYDROLASE"/>
</dbReference>
<evidence type="ECO:0000259" key="2">
    <source>
        <dbReference type="Pfam" id="PF00561"/>
    </source>
</evidence>
<dbReference type="Gene3D" id="3.40.50.1820">
    <property type="entry name" value="alpha/beta hydrolase"/>
    <property type="match status" value="1"/>
</dbReference>
<proteinExistence type="predicted"/>
<name>A0A6J4QWK4_9ACTN</name>
<dbReference type="InterPro" id="IPR029058">
    <property type="entry name" value="AB_hydrolase_fold"/>
</dbReference>
<organism evidence="3">
    <name type="scientific">uncultured Rubrobacteraceae bacterium</name>
    <dbReference type="NCBI Taxonomy" id="349277"/>
    <lineage>
        <taxon>Bacteria</taxon>
        <taxon>Bacillati</taxon>
        <taxon>Actinomycetota</taxon>
        <taxon>Rubrobacteria</taxon>
        <taxon>Rubrobacterales</taxon>
        <taxon>Rubrobacteraceae</taxon>
        <taxon>environmental samples</taxon>
    </lineage>
</organism>
<gene>
    <name evidence="3" type="ORF">AVDCRST_MAG14-659</name>
</gene>
<protein>
    <submittedName>
        <fullName evidence="3">Hydrolase, alpha/beta fold family</fullName>
    </submittedName>
</protein>
<dbReference type="PRINTS" id="PR00412">
    <property type="entry name" value="EPOXHYDRLASE"/>
</dbReference>
<dbReference type="GO" id="GO:0016787">
    <property type="term" value="F:hydrolase activity"/>
    <property type="evidence" value="ECO:0007669"/>
    <property type="project" value="UniProtKB-KW"/>
</dbReference>
<dbReference type="Pfam" id="PF00561">
    <property type="entry name" value="Abhydrolase_1"/>
    <property type="match status" value="1"/>
</dbReference>
<dbReference type="EMBL" id="CADCVG010000030">
    <property type="protein sequence ID" value="CAA9448605.1"/>
    <property type="molecule type" value="Genomic_DNA"/>
</dbReference>
<evidence type="ECO:0000256" key="1">
    <source>
        <dbReference type="ARBA" id="ARBA00022801"/>
    </source>
</evidence>
<sequence>MFEGFERVRIETRGATINAVRGGEGEPVLLLHGYPQTLAMWHLVAPRLAERFTVLATDLRGYGDSSKPPAGEDHAGYSKRAMAEDQVEAMVALGFDRFAVVGHDRGGRVGHRMALDHPDRVAKLAVLDIVPTRHVFETADKDLGMTYYHWFFLAQPYDLPEKLIGSDPGYYLRKKLGGWGTGLKAFAPEALAEYERCFLDPETIHASCEDYRAAASIDLDHDEADVGRKVACPLLTLWGRNGAMEKLYDVPEVWRGYALDVRGGPLDCGHFLTEERPEDTAEELLSFLES</sequence>
<dbReference type="InterPro" id="IPR000073">
    <property type="entry name" value="AB_hydrolase_1"/>
</dbReference>
<dbReference type="InterPro" id="IPR000639">
    <property type="entry name" value="Epox_hydrolase-like"/>
</dbReference>
<accession>A0A6J4QWK4</accession>
<reference evidence="3" key="1">
    <citation type="submission" date="2020-02" db="EMBL/GenBank/DDBJ databases">
        <authorList>
            <person name="Meier V. D."/>
        </authorList>
    </citation>
    <scope>NUCLEOTIDE SEQUENCE</scope>
    <source>
        <strain evidence="3">AVDCRST_MAG14</strain>
    </source>
</reference>
<evidence type="ECO:0000313" key="3">
    <source>
        <dbReference type="EMBL" id="CAA9448605.1"/>
    </source>
</evidence>
<feature type="domain" description="AB hydrolase-1" evidence="2">
    <location>
        <begin position="27"/>
        <end position="276"/>
    </location>
</feature>
<dbReference type="AlphaFoldDB" id="A0A6J4QWK4"/>
<dbReference type="PANTHER" id="PTHR43329">
    <property type="entry name" value="EPOXIDE HYDROLASE"/>
    <property type="match status" value="1"/>
</dbReference>